<feature type="region of interest" description="Disordered" evidence="7">
    <location>
        <begin position="79"/>
        <end position="133"/>
    </location>
</feature>
<dbReference type="AlphaFoldDB" id="S9W224"/>
<protein>
    <submittedName>
        <fullName evidence="9">Complexed with Cdc5 protein Cwf21</fullName>
    </submittedName>
</protein>
<dbReference type="PANTHER" id="PTHR36562:SF5">
    <property type="entry name" value="SERINE_ARGININE REPETITIVE MATRIX 2"/>
    <property type="match status" value="1"/>
</dbReference>
<dbReference type="eggNOG" id="KOG1869">
    <property type="taxonomic scope" value="Eukaryota"/>
</dbReference>
<feature type="compositionally biased region" description="Basic and acidic residues" evidence="7">
    <location>
        <begin position="288"/>
        <end position="305"/>
    </location>
</feature>
<dbReference type="GO" id="GO:0008380">
    <property type="term" value="P:RNA splicing"/>
    <property type="evidence" value="ECO:0007669"/>
    <property type="project" value="UniProtKB-KW"/>
</dbReference>
<dbReference type="SMART" id="SM01115">
    <property type="entry name" value="cwf21"/>
    <property type="match status" value="1"/>
</dbReference>
<sequence>MSYNGIGLQTPRGSGTNGYVMRNLSHVKRTNGAGNKKMQEYDEKSLMKRTINPEISKHERRRRIESKVLLFREELLAHTESQQTRYPDEGSEERETEKGEGEGEGDRNAMFDGAKQTEESGKYLSHDEAQKRDEEIELLVQEYREKLWKEAEEEDRYHRENNFESLLQNDQPSGARSRPYDRNMDRERNDSYRQERSGQKYEGRLETRRDVSPTSPPRRSHYRGHRDSYYRGRDRYPDDVEKESEPEGRFNRWERPRRKEYDSYSSYRPRNRRHGRSRSISRSPSPRNRSDTRFRTSEVREERNFRPTNQSINDRERSPPERGELVGSNSPVE</sequence>
<feature type="compositionally biased region" description="Basic and acidic residues" evidence="7">
    <location>
        <begin position="152"/>
        <end position="162"/>
    </location>
</feature>
<name>S9W224_SCHCR</name>
<dbReference type="Proteomes" id="UP000015464">
    <property type="component" value="Unassembled WGS sequence"/>
</dbReference>
<feature type="compositionally biased region" description="Basic and acidic residues" evidence="7">
    <location>
        <begin position="178"/>
        <end position="211"/>
    </location>
</feature>
<dbReference type="GO" id="GO:0006397">
    <property type="term" value="P:mRNA processing"/>
    <property type="evidence" value="ECO:0007669"/>
    <property type="project" value="UniProtKB-KW"/>
</dbReference>
<accession>S9W224</accession>
<dbReference type="OMA" id="GRSHYDG"/>
<comment type="subcellular location">
    <subcellularLocation>
        <location evidence="1">Nucleus</location>
    </subcellularLocation>
</comment>
<evidence type="ECO:0000256" key="2">
    <source>
        <dbReference type="ARBA" id="ARBA00005954"/>
    </source>
</evidence>
<evidence type="ECO:0000256" key="7">
    <source>
        <dbReference type="SAM" id="MobiDB-lite"/>
    </source>
</evidence>
<dbReference type="GO" id="GO:0000974">
    <property type="term" value="C:Prp19 complex"/>
    <property type="evidence" value="ECO:0007669"/>
    <property type="project" value="EnsemblFungi"/>
</dbReference>
<keyword evidence="10" id="KW-1185">Reference proteome</keyword>
<dbReference type="RefSeq" id="XP_013022283.1">
    <property type="nucleotide sequence ID" value="XM_013166829.1"/>
</dbReference>
<dbReference type="CDD" id="cd21372">
    <property type="entry name" value="cwf21_CWC21-like"/>
    <property type="match status" value="1"/>
</dbReference>
<proteinExistence type="inferred from homology"/>
<dbReference type="EMBL" id="KE546989">
    <property type="protein sequence ID" value="EPY52399.1"/>
    <property type="molecule type" value="Genomic_DNA"/>
</dbReference>
<feature type="compositionally biased region" description="Basic and acidic residues" evidence="7">
    <location>
        <begin position="93"/>
        <end position="133"/>
    </location>
</feature>
<feature type="compositionally biased region" description="Basic residues" evidence="7">
    <location>
        <begin position="269"/>
        <end position="279"/>
    </location>
</feature>
<evidence type="ECO:0000256" key="3">
    <source>
        <dbReference type="ARBA" id="ARBA00022664"/>
    </source>
</evidence>
<dbReference type="Pfam" id="PF08312">
    <property type="entry name" value="cwf21"/>
    <property type="match status" value="1"/>
</dbReference>
<dbReference type="PANTHER" id="PTHR36562">
    <property type="entry name" value="SERINE/ARGININE REPETITIVE MATRIX 2"/>
    <property type="match status" value="1"/>
</dbReference>
<evidence type="ECO:0000256" key="5">
    <source>
        <dbReference type="ARBA" id="ARBA00023187"/>
    </source>
</evidence>
<organism evidence="9 10">
    <name type="scientific">Schizosaccharomyces cryophilus (strain OY26 / ATCC MYA-4695 / CBS 11777 / NBRC 106824 / NRRL Y48691)</name>
    <name type="common">Fission yeast</name>
    <dbReference type="NCBI Taxonomy" id="653667"/>
    <lineage>
        <taxon>Eukaryota</taxon>
        <taxon>Fungi</taxon>
        <taxon>Dikarya</taxon>
        <taxon>Ascomycota</taxon>
        <taxon>Taphrinomycotina</taxon>
        <taxon>Schizosaccharomycetes</taxon>
        <taxon>Schizosaccharomycetales</taxon>
        <taxon>Schizosaccharomycetaceae</taxon>
        <taxon>Schizosaccharomyces</taxon>
    </lineage>
</organism>
<evidence type="ECO:0000256" key="4">
    <source>
        <dbReference type="ARBA" id="ARBA00022728"/>
    </source>
</evidence>
<dbReference type="InterPro" id="IPR051372">
    <property type="entry name" value="CWC21"/>
</dbReference>
<comment type="similarity">
    <text evidence="2">Belongs to the CWC21 family.</text>
</comment>
<feature type="region of interest" description="Disordered" evidence="7">
    <location>
        <begin position="152"/>
        <end position="333"/>
    </location>
</feature>
<evidence type="ECO:0000313" key="10">
    <source>
        <dbReference type="Proteomes" id="UP000015464"/>
    </source>
</evidence>
<evidence type="ECO:0000259" key="8">
    <source>
        <dbReference type="SMART" id="SM01115"/>
    </source>
</evidence>
<dbReference type="GeneID" id="25036051"/>
<dbReference type="HOGENOM" id="CLU_950458_0_0_1"/>
<feature type="compositionally biased region" description="Basic and acidic residues" evidence="7">
    <location>
        <begin position="225"/>
        <end position="262"/>
    </location>
</feature>
<keyword evidence="6" id="KW-0539">Nucleus</keyword>
<keyword evidence="3" id="KW-0507">mRNA processing</keyword>
<evidence type="ECO:0000256" key="6">
    <source>
        <dbReference type="ARBA" id="ARBA00023242"/>
    </source>
</evidence>
<gene>
    <name evidence="9" type="ORF">SPOG_01725</name>
</gene>
<feature type="domain" description="CWF21" evidence="8">
    <location>
        <begin position="56"/>
        <end position="152"/>
    </location>
</feature>
<evidence type="ECO:0000256" key="1">
    <source>
        <dbReference type="ARBA" id="ARBA00004123"/>
    </source>
</evidence>
<evidence type="ECO:0000313" key="9">
    <source>
        <dbReference type="EMBL" id="EPY52399.1"/>
    </source>
</evidence>
<dbReference type="OrthoDB" id="10267305at2759"/>
<reference evidence="9 10" key="1">
    <citation type="journal article" date="2011" name="Science">
        <title>Comparative functional genomics of the fission yeasts.</title>
        <authorList>
            <person name="Rhind N."/>
            <person name="Chen Z."/>
            <person name="Yassour M."/>
            <person name="Thompson D.A."/>
            <person name="Haas B.J."/>
            <person name="Habib N."/>
            <person name="Wapinski I."/>
            <person name="Roy S."/>
            <person name="Lin M.F."/>
            <person name="Heiman D.I."/>
            <person name="Young S.K."/>
            <person name="Furuya K."/>
            <person name="Guo Y."/>
            <person name="Pidoux A."/>
            <person name="Chen H.M."/>
            <person name="Robbertse B."/>
            <person name="Goldberg J.M."/>
            <person name="Aoki K."/>
            <person name="Bayne E.H."/>
            <person name="Berlin A.M."/>
            <person name="Desjardins C.A."/>
            <person name="Dobbs E."/>
            <person name="Dukaj L."/>
            <person name="Fan L."/>
            <person name="FitzGerald M.G."/>
            <person name="French C."/>
            <person name="Gujja S."/>
            <person name="Hansen K."/>
            <person name="Keifenheim D."/>
            <person name="Levin J.Z."/>
            <person name="Mosher R.A."/>
            <person name="Mueller C.A."/>
            <person name="Pfiffner J."/>
            <person name="Priest M."/>
            <person name="Russ C."/>
            <person name="Smialowska A."/>
            <person name="Swoboda P."/>
            <person name="Sykes S.M."/>
            <person name="Vaughn M."/>
            <person name="Vengrova S."/>
            <person name="Yoder R."/>
            <person name="Zeng Q."/>
            <person name="Allshire R."/>
            <person name="Baulcombe D."/>
            <person name="Birren B.W."/>
            <person name="Brown W."/>
            <person name="Ekwall K."/>
            <person name="Kellis M."/>
            <person name="Leatherwood J."/>
            <person name="Levin H."/>
            <person name="Margalit H."/>
            <person name="Martienssen R."/>
            <person name="Nieduszynski C.A."/>
            <person name="Spatafora J.W."/>
            <person name="Friedman N."/>
            <person name="Dalgaard J.Z."/>
            <person name="Baumann P."/>
            <person name="Niki H."/>
            <person name="Regev A."/>
            <person name="Nusbaum C."/>
        </authorList>
    </citation>
    <scope>NUCLEOTIDE SEQUENCE [LARGE SCALE GENOMIC DNA]</scope>
    <source>
        <strain evidence="10">OY26 / ATCC MYA-4695 / CBS 11777 / NBRC 106824 / NRRL Y48691</strain>
    </source>
</reference>
<feature type="compositionally biased region" description="Polar residues" evidence="7">
    <location>
        <begin position="163"/>
        <end position="174"/>
    </location>
</feature>
<dbReference type="InterPro" id="IPR013170">
    <property type="entry name" value="mRNA_splic_Cwf21_dom"/>
</dbReference>
<feature type="compositionally biased region" description="Basic and acidic residues" evidence="7">
    <location>
        <begin position="313"/>
        <end position="324"/>
    </location>
</feature>
<dbReference type="STRING" id="653667.S9W224"/>
<keyword evidence="4" id="KW-0747">Spliceosome</keyword>
<dbReference type="GO" id="GO:0005684">
    <property type="term" value="C:U2-type spliceosomal complex"/>
    <property type="evidence" value="ECO:0007669"/>
    <property type="project" value="EnsemblFungi"/>
</dbReference>
<keyword evidence="5" id="KW-0508">mRNA splicing</keyword>